<dbReference type="Pfam" id="PF00528">
    <property type="entry name" value="BPD_transp_1"/>
    <property type="match status" value="1"/>
</dbReference>
<evidence type="ECO:0000256" key="1">
    <source>
        <dbReference type="ARBA" id="ARBA00004651"/>
    </source>
</evidence>
<keyword evidence="3" id="KW-1003">Cell membrane</keyword>
<dbReference type="PROSITE" id="PS50928">
    <property type="entry name" value="ABC_TM1"/>
    <property type="match status" value="1"/>
</dbReference>
<feature type="transmembrane region" description="Helical" evidence="7">
    <location>
        <begin position="230"/>
        <end position="249"/>
    </location>
</feature>
<evidence type="ECO:0000256" key="2">
    <source>
        <dbReference type="ARBA" id="ARBA00022448"/>
    </source>
</evidence>
<evidence type="ECO:0000256" key="6">
    <source>
        <dbReference type="ARBA" id="ARBA00023136"/>
    </source>
</evidence>
<dbReference type="SUPFAM" id="SSF161098">
    <property type="entry name" value="MetI-like"/>
    <property type="match status" value="1"/>
</dbReference>
<feature type="domain" description="ABC transmembrane type-1" evidence="8">
    <location>
        <begin position="105"/>
        <end position="294"/>
    </location>
</feature>
<reference evidence="9" key="1">
    <citation type="submission" date="2015-10" db="EMBL/GenBank/DDBJ databases">
        <authorList>
            <person name="Gilbert D.G."/>
        </authorList>
    </citation>
    <scope>NUCLEOTIDE SEQUENCE</scope>
</reference>
<dbReference type="EMBL" id="CZRL01000072">
    <property type="protein sequence ID" value="CUS51872.1"/>
    <property type="molecule type" value="Genomic_DNA"/>
</dbReference>
<sequence length="311" mass="33654">MSDTRQNNSQTTQFDELPDAPPKRKIKLSWAGKTGVVVLIFWTIIVAIGPMISPYYEGDILDEALFMVPGGDEYPDTDFQPPSKIVYLGTDYLGRDTLSRILYGARTTIGISFIATLWAYVIGVTLGIAAAVGSKMLDMTLSRLNDAVLAIPSLMLALVMIAALGSTIPLLILLTGVIYAASVFRIARSLGQDVMVSDFVEAARVRGEGLWWIITREILPNIAMPLATDFGLRFVWIILFISALSFLGLGVQPPMSDWGSMVKENLPGLIYGSIAPIVPSLAIATLTISVNMIVDDISAHSGGKLAKRMIS</sequence>
<dbReference type="GO" id="GO:0005886">
    <property type="term" value="C:plasma membrane"/>
    <property type="evidence" value="ECO:0007669"/>
    <property type="project" value="UniProtKB-SubCell"/>
</dbReference>
<feature type="transmembrane region" description="Helical" evidence="7">
    <location>
        <begin position="170"/>
        <end position="187"/>
    </location>
</feature>
<evidence type="ECO:0000256" key="7">
    <source>
        <dbReference type="SAM" id="Phobius"/>
    </source>
</evidence>
<organism evidence="9">
    <name type="scientific">hydrothermal vent metagenome</name>
    <dbReference type="NCBI Taxonomy" id="652676"/>
    <lineage>
        <taxon>unclassified sequences</taxon>
        <taxon>metagenomes</taxon>
        <taxon>ecological metagenomes</taxon>
    </lineage>
</organism>
<dbReference type="AlphaFoldDB" id="A0A160TQI4"/>
<gene>
    <name evidence="9" type="ORF">MGWOODY_XGa2052</name>
</gene>
<protein>
    <submittedName>
        <fullName evidence="9">Dipeptide transport system permease protein dppC</fullName>
    </submittedName>
</protein>
<name>A0A160TQI4_9ZZZZ</name>
<evidence type="ECO:0000313" key="9">
    <source>
        <dbReference type="EMBL" id="CUS51872.1"/>
    </source>
</evidence>
<keyword evidence="4 7" id="KW-0812">Transmembrane</keyword>
<dbReference type="Gene3D" id="1.10.3720.10">
    <property type="entry name" value="MetI-like"/>
    <property type="match status" value="1"/>
</dbReference>
<evidence type="ECO:0000256" key="5">
    <source>
        <dbReference type="ARBA" id="ARBA00022989"/>
    </source>
</evidence>
<dbReference type="PANTHER" id="PTHR43386">
    <property type="entry name" value="OLIGOPEPTIDE TRANSPORT SYSTEM PERMEASE PROTEIN APPC"/>
    <property type="match status" value="1"/>
</dbReference>
<dbReference type="InterPro" id="IPR035906">
    <property type="entry name" value="MetI-like_sf"/>
</dbReference>
<dbReference type="PANTHER" id="PTHR43386:SF25">
    <property type="entry name" value="PEPTIDE ABC TRANSPORTER PERMEASE PROTEIN"/>
    <property type="match status" value="1"/>
</dbReference>
<dbReference type="InterPro" id="IPR050366">
    <property type="entry name" value="BP-dependent_transpt_permease"/>
</dbReference>
<comment type="subcellular location">
    <subcellularLocation>
        <location evidence="1">Cell membrane</location>
        <topology evidence="1">Multi-pass membrane protein</topology>
    </subcellularLocation>
</comment>
<feature type="transmembrane region" description="Helical" evidence="7">
    <location>
        <begin position="144"/>
        <end position="164"/>
    </location>
</feature>
<proteinExistence type="predicted"/>
<evidence type="ECO:0000256" key="4">
    <source>
        <dbReference type="ARBA" id="ARBA00022692"/>
    </source>
</evidence>
<keyword evidence="6 7" id="KW-0472">Membrane</keyword>
<keyword evidence="2" id="KW-0813">Transport</keyword>
<dbReference type="InterPro" id="IPR000515">
    <property type="entry name" value="MetI-like"/>
</dbReference>
<dbReference type="CDD" id="cd06261">
    <property type="entry name" value="TM_PBP2"/>
    <property type="match status" value="1"/>
</dbReference>
<keyword evidence="5 7" id="KW-1133">Transmembrane helix</keyword>
<feature type="transmembrane region" description="Helical" evidence="7">
    <location>
        <begin position="269"/>
        <end position="294"/>
    </location>
</feature>
<evidence type="ECO:0000259" key="8">
    <source>
        <dbReference type="PROSITE" id="PS50928"/>
    </source>
</evidence>
<evidence type="ECO:0000256" key="3">
    <source>
        <dbReference type="ARBA" id="ARBA00022475"/>
    </source>
</evidence>
<accession>A0A160TQI4</accession>
<feature type="transmembrane region" description="Helical" evidence="7">
    <location>
        <begin position="109"/>
        <end position="132"/>
    </location>
</feature>
<dbReference type="GO" id="GO:0055085">
    <property type="term" value="P:transmembrane transport"/>
    <property type="evidence" value="ECO:0007669"/>
    <property type="project" value="InterPro"/>
</dbReference>
<feature type="transmembrane region" description="Helical" evidence="7">
    <location>
        <begin position="34"/>
        <end position="56"/>
    </location>
</feature>